<protein>
    <submittedName>
        <fullName evidence="2">Uncharacterized protein</fullName>
    </submittedName>
</protein>
<dbReference type="Proteomes" id="UP000275027">
    <property type="component" value="Unassembled WGS sequence"/>
</dbReference>
<evidence type="ECO:0000313" key="2">
    <source>
        <dbReference type="EMBL" id="RLJ24050.1"/>
    </source>
</evidence>
<comment type="caution">
    <text evidence="2">The sequence shown here is derived from an EMBL/GenBank/DDBJ whole genome shotgun (WGS) entry which is preliminary data.</text>
</comment>
<dbReference type="Proteomes" id="UP000233767">
    <property type="component" value="Unassembled WGS sequence"/>
</dbReference>
<evidence type="ECO:0000313" key="1">
    <source>
        <dbReference type="EMBL" id="PKW20607.1"/>
    </source>
</evidence>
<reference evidence="1 3" key="1">
    <citation type="submission" date="2017-12" db="EMBL/GenBank/DDBJ databases">
        <title>Genomic Encyclopedia of Type Strains, Phase III (KMG-III): the genomes of soil and plant-associated and newly described type strains.</title>
        <authorList>
            <person name="Whitman W."/>
        </authorList>
    </citation>
    <scope>NUCLEOTIDE SEQUENCE [LARGE SCALE GENOMIC DNA]</scope>
    <source>
        <strain evidence="1 3">IP-10</strain>
    </source>
</reference>
<reference evidence="2 4" key="2">
    <citation type="submission" date="2018-10" db="EMBL/GenBank/DDBJ databases">
        <title>Genomic Encyclopedia of Archaeal and Bacterial Type Strains, Phase II (KMG-II): from individual species to whole genera.</title>
        <authorList>
            <person name="Goeker M."/>
        </authorList>
    </citation>
    <scope>NUCLEOTIDE SEQUENCE [LARGE SCALE GENOMIC DNA]</scope>
    <source>
        <strain evidence="2 4">DSM 21886</strain>
    </source>
</reference>
<keyword evidence="3" id="KW-1185">Reference proteome</keyword>
<dbReference type="AlphaFoldDB" id="A0A497U074"/>
<dbReference type="EMBL" id="RCCB01000013">
    <property type="protein sequence ID" value="RLJ24050.1"/>
    <property type="molecule type" value="Genomic_DNA"/>
</dbReference>
<name>A0A497U074_9FLAO</name>
<sequence>MVVYGDFFSICKIFFLWKTVEYYKKELTTTRLASAMPFGKAPIIRDI</sequence>
<proteinExistence type="predicted"/>
<evidence type="ECO:0000313" key="4">
    <source>
        <dbReference type="Proteomes" id="UP000275027"/>
    </source>
</evidence>
<evidence type="ECO:0000313" key="3">
    <source>
        <dbReference type="Proteomes" id="UP000233767"/>
    </source>
</evidence>
<organism evidence="2 4">
    <name type="scientific">Flavobacterium lindanitolerans</name>
    <dbReference type="NCBI Taxonomy" id="428988"/>
    <lineage>
        <taxon>Bacteria</taxon>
        <taxon>Pseudomonadati</taxon>
        <taxon>Bacteroidota</taxon>
        <taxon>Flavobacteriia</taxon>
        <taxon>Flavobacteriales</taxon>
        <taxon>Flavobacteriaceae</taxon>
        <taxon>Flavobacterium</taxon>
    </lineage>
</organism>
<accession>A0A497U074</accession>
<gene>
    <name evidence="1" type="ORF">B0G92_2757</name>
    <name evidence="2" type="ORF">CLV50_2767</name>
</gene>
<dbReference type="EMBL" id="PJND01000009">
    <property type="protein sequence ID" value="PKW20607.1"/>
    <property type="molecule type" value="Genomic_DNA"/>
</dbReference>